<dbReference type="AlphaFoldDB" id="A0A510HIQ9"/>
<evidence type="ECO:0000313" key="2">
    <source>
        <dbReference type="Proteomes" id="UP000318065"/>
    </source>
</evidence>
<dbReference type="EMBL" id="AP019791">
    <property type="protein sequence ID" value="BBL79870.1"/>
    <property type="molecule type" value="Genomic_DNA"/>
</dbReference>
<reference evidence="1" key="1">
    <citation type="journal article" date="2019" name="Microbiol. Resour. Announc.">
        <title>Complete Genome Sequence of Rubrobacter xylanophilus Strain AA3-22, Isolated from Arima Onsen in Japan.</title>
        <authorList>
            <person name="Tomariguchi N."/>
            <person name="Miyazaki K."/>
        </authorList>
    </citation>
    <scope>NUCLEOTIDE SEQUENCE [LARGE SCALE GENOMIC DNA]</scope>
    <source>
        <strain evidence="1">AA3-22</strain>
    </source>
</reference>
<dbReference type="Proteomes" id="UP000318065">
    <property type="component" value="Chromosome"/>
</dbReference>
<gene>
    <name evidence="1" type="ORF">RxyAA322_17240</name>
</gene>
<protein>
    <submittedName>
        <fullName evidence="1">Uncharacterized protein</fullName>
    </submittedName>
</protein>
<accession>A0A510HIQ9</accession>
<keyword evidence="2" id="KW-1185">Reference proteome</keyword>
<organism evidence="1 2">
    <name type="scientific">Rubrobacter xylanophilus</name>
    <dbReference type="NCBI Taxonomy" id="49319"/>
    <lineage>
        <taxon>Bacteria</taxon>
        <taxon>Bacillati</taxon>
        <taxon>Actinomycetota</taxon>
        <taxon>Rubrobacteria</taxon>
        <taxon>Rubrobacterales</taxon>
        <taxon>Rubrobacteraceae</taxon>
        <taxon>Rubrobacter</taxon>
    </lineage>
</organism>
<evidence type="ECO:0000313" key="1">
    <source>
        <dbReference type="EMBL" id="BBL79870.1"/>
    </source>
</evidence>
<proteinExistence type="predicted"/>
<name>A0A510HIQ9_9ACTN</name>
<sequence>MNVGYHLEGLPMSVRYTGAGAREPLGLPAGRRLVYEVHNRVRGKRM</sequence>